<name>A0AAX3BDX3_9SPIR</name>
<evidence type="ECO:0000313" key="1">
    <source>
        <dbReference type="EMBL" id="URA10543.1"/>
    </source>
</evidence>
<dbReference type="KEGG" id="taqu:KDW03_01705"/>
<reference evidence="1" key="2">
    <citation type="submission" date="2022-06" db="EMBL/GenBank/DDBJ databases">
        <title>Thermospira aquatica gen. nov., sp. nov.</title>
        <authorList>
            <person name="Ben Ali Gam Z."/>
            <person name="Labat M."/>
        </authorList>
    </citation>
    <scope>NUCLEOTIDE SEQUENCE</scope>
    <source>
        <strain evidence="1">F1F22</strain>
    </source>
</reference>
<evidence type="ECO:0008006" key="3">
    <source>
        <dbReference type="Google" id="ProtNLM"/>
    </source>
</evidence>
<accession>A0AAX3BDX3</accession>
<sequence length="176" mass="20090">MKKIIIYRGDNPQPFVLANGDIYDSTLVLSEVETDIFNKTEEKTLFYTGYVNTDHTTGYRGGILAEGEYLGICGVRQNKRKEKAIWLYNKRYGIVDQKEFLPDEAFILPSLVPNPNHNGKKIIQYVLIHRGGLSWDFSQGCITIMGGNFDEFIKYFKVGECALVILKRGAFYKFPA</sequence>
<protein>
    <recommendedName>
        <fullName evidence="3">YkuD domain-containing protein</fullName>
    </recommendedName>
</protein>
<reference evidence="1" key="1">
    <citation type="submission" date="2021-04" db="EMBL/GenBank/DDBJ databases">
        <authorList>
            <person name="Postec A."/>
        </authorList>
    </citation>
    <scope>NUCLEOTIDE SEQUENCE</scope>
    <source>
        <strain evidence="1">F1F22</strain>
    </source>
</reference>
<gene>
    <name evidence="1" type="ORF">KDW03_01705</name>
</gene>
<evidence type="ECO:0000313" key="2">
    <source>
        <dbReference type="Proteomes" id="UP001056539"/>
    </source>
</evidence>
<dbReference type="EMBL" id="CP073355">
    <property type="protein sequence ID" value="URA10543.1"/>
    <property type="molecule type" value="Genomic_DNA"/>
</dbReference>
<dbReference type="Proteomes" id="UP001056539">
    <property type="component" value="Chromosome"/>
</dbReference>
<proteinExistence type="predicted"/>
<dbReference type="AlphaFoldDB" id="A0AAX3BDX3"/>
<organism evidence="1 2">
    <name type="scientific">Thermospira aquatica</name>
    <dbReference type="NCBI Taxonomy" id="2828656"/>
    <lineage>
        <taxon>Bacteria</taxon>
        <taxon>Pseudomonadati</taxon>
        <taxon>Spirochaetota</taxon>
        <taxon>Spirochaetia</taxon>
        <taxon>Brevinematales</taxon>
        <taxon>Thermospiraceae</taxon>
        <taxon>Thermospira</taxon>
    </lineage>
</organism>
<keyword evidence="2" id="KW-1185">Reference proteome</keyword>
<dbReference type="RefSeq" id="WP_271435670.1">
    <property type="nucleotide sequence ID" value="NZ_CP073355.1"/>
</dbReference>